<dbReference type="InterPro" id="IPR011701">
    <property type="entry name" value="MFS"/>
</dbReference>
<dbReference type="GO" id="GO:0015293">
    <property type="term" value="F:symporter activity"/>
    <property type="evidence" value="ECO:0007669"/>
    <property type="project" value="UniProtKB-KW"/>
</dbReference>
<sequence length="424" mass="46744">MTAIAPTLTRQDYKVISLSLLGGALEVFDFIIFVFLSTTIANVFFPADTPEWIRLLESMTIFSVGYLARPLGGLLIAHFADRYGRKHMFNFTVLFMAMPCLAMGLLPVYAQIGYWAPLLLLVARIIQGAALGGEVPNAWVFVAEHTPTEHRGFALGLLQAGLTFGYMLAALTVTFISSYFTADELNAWAWRIPFIVGGLLGFISLWLRRWLQETPVFIALQKEKSLSERLPLMDILRKHRRAAIPASLLTAVLTSAVIIAVVALPIILQKSWQFDAATTFKVSCLGILMLNIGCIIAGRLVDRFGAWNIFAVYSVMLAIGVTVMTLFLGSNVKTVLGCYLFLGLCCGVIAAVPAVMVQLFPPQVKVTGISLIYNLAYSLCSSTLPLIVLALYRYAHWTLAGMAWLVAAVGVMTFVFYRKISVYR</sequence>
<dbReference type="EMBL" id="MRWE01000011">
    <property type="protein sequence ID" value="ORJ25950.1"/>
    <property type="molecule type" value="Genomic_DNA"/>
</dbReference>
<comment type="subcellular location">
    <subcellularLocation>
        <location evidence="1">Cell membrane</location>
        <topology evidence="1">Multi-pass membrane protein</topology>
    </subcellularLocation>
</comment>
<comment type="similarity">
    <text evidence="2">Belongs to the major facilitator superfamily. Metabolite:H+ Symporter (MHS) family (TC 2.A.1.6) family.</text>
</comment>
<keyword evidence="6" id="KW-0769">Symport</keyword>
<dbReference type="Pfam" id="PF07690">
    <property type="entry name" value="MFS_1"/>
    <property type="match status" value="1"/>
</dbReference>
<dbReference type="InterPro" id="IPR051084">
    <property type="entry name" value="H+-coupled_symporters"/>
</dbReference>
<feature type="transmembrane region" description="Helical" evidence="9">
    <location>
        <begin position="59"/>
        <end position="79"/>
    </location>
</feature>
<accession>A0A1X0WGR5</accession>
<feature type="transmembrane region" description="Helical" evidence="9">
    <location>
        <begin position="280"/>
        <end position="298"/>
    </location>
</feature>
<evidence type="ECO:0000259" key="10">
    <source>
        <dbReference type="PROSITE" id="PS50850"/>
    </source>
</evidence>
<keyword evidence="5 9" id="KW-0812">Transmembrane</keyword>
<dbReference type="InterPro" id="IPR005829">
    <property type="entry name" value="Sugar_transporter_CS"/>
</dbReference>
<evidence type="ECO:0000256" key="6">
    <source>
        <dbReference type="ARBA" id="ARBA00022847"/>
    </source>
</evidence>
<dbReference type="PROSITE" id="PS50850">
    <property type="entry name" value="MFS"/>
    <property type="match status" value="1"/>
</dbReference>
<feature type="transmembrane region" description="Helical" evidence="9">
    <location>
        <begin position="118"/>
        <end position="142"/>
    </location>
</feature>
<gene>
    <name evidence="11" type="ORF">BS640_08675</name>
</gene>
<keyword evidence="4" id="KW-1003">Cell membrane</keyword>
<evidence type="ECO:0000256" key="8">
    <source>
        <dbReference type="ARBA" id="ARBA00023136"/>
    </source>
</evidence>
<feature type="transmembrane region" description="Helical" evidence="9">
    <location>
        <begin position="91"/>
        <end position="112"/>
    </location>
</feature>
<reference evidence="11 12" key="1">
    <citation type="journal article" date="2017" name="Int. J. Syst. Evol. Microbiol.">
        <title>Rouxiella badensis sp. nov. and Rouxiella silvae sp. nov. isolated from peat bog soil in Germany and emendation of the genus description.</title>
        <authorList>
            <person name="Le Fleche-Mateos A."/>
            <person name="Kugler J.H."/>
            <person name="Hansen S.H."/>
            <person name="Syldatk C."/>
            <person name="Hausmann R."/>
            <person name="Lomprez F."/>
            <person name="Vandenbogaert M."/>
            <person name="Manuguerra J.C."/>
            <person name="Grimont P.A."/>
        </authorList>
    </citation>
    <scope>NUCLEOTIDE SEQUENCE [LARGE SCALE GENOMIC DNA]</scope>
    <source>
        <strain evidence="11 12">DSM 100043</strain>
    </source>
</reference>
<feature type="transmembrane region" description="Helical" evidence="9">
    <location>
        <begin position="371"/>
        <end position="392"/>
    </location>
</feature>
<feature type="domain" description="Major facilitator superfamily (MFS) profile" evidence="10">
    <location>
        <begin position="15"/>
        <end position="424"/>
    </location>
</feature>
<protein>
    <submittedName>
        <fullName evidence="11">MFS transporter</fullName>
    </submittedName>
</protein>
<dbReference type="AlphaFoldDB" id="A0A1X0WGR5"/>
<keyword evidence="12" id="KW-1185">Reference proteome</keyword>
<evidence type="ECO:0000256" key="4">
    <source>
        <dbReference type="ARBA" id="ARBA00022475"/>
    </source>
</evidence>
<evidence type="ECO:0000256" key="1">
    <source>
        <dbReference type="ARBA" id="ARBA00004651"/>
    </source>
</evidence>
<dbReference type="SUPFAM" id="SSF103473">
    <property type="entry name" value="MFS general substrate transporter"/>
    <property type="match status" value="1"/>
</dbReference>
<dbReference type="PANTHER" id="PTHR43528">
    <property type="entry name" value="ALPHA-KETOGLUTARATE PERMEASE"/>
    <property type="match status" value="1"/>
</dbReference>
<dbReference type="PROSITE" id="PS00217">
    <property type="entry name" value="SUGAR_TRANSPORT_2"/>
    <property type="match status" value="1"/>
</dbReference>
<dbReference type="InterPro" id="IPR036259">
    <property type="entry name" value="MFS_trans_sf"/>
</dbReference>
<organism evidence="11 12">
    <name type="scientific">Rouxiella badensis</name>
    <dbReference type="NCBI Taxonomy" id="1646377"/>
    <lineage>
        <taxon>Bacteria</taxon>
        <taxon>Pseudomonadati</taxon>
        <taxon>Pseudomonadota</taxon>
        <taxon>Gammaproteobacteria</taxon>
        <taxon>Enterobacterales</taxon>
        <taxon>Yersiniaceae</taxon>
        <taxon>Rouxiella</taxon>
    </lineage>
</organism>
<dbReference type="InterPro" id="IPR020846">
    <property type="entry name" value="MFS_dom"/>
</dbReference>
<dbReference type="PANTHER" id="PTHR43528:SF7">
    <property type="entry name" value="MFS TRANSPORTER"/>
    <property type="match status" value="1"/>
</dbReference>
<evidence type="ECO:0000256" key="7">
    <source>
        <dbReference type="ARBA" id="ARBA00022989"/>
    </source>
</evidence>
<feature type="transmembrane region" description="Helical" evidence="9">
    <location>
        <begin position="310"/>
        <end position="328"/>
    </location>
</feature>
<dbReference type="GO" id="GO:0005886">
    <property type="term" value="C:plasma membrane"/>
    <property type="evidence" value="ECO:0007669"/>
    <property type="project" value="UniProtKB-SubCell"/>
</dbReference>
<comment type="caution">
    <text evidence="11">The sequence shown here is derived from an EMBL/GenBank/DDBJ whole genome shotgun (WGS) entry which is preliminary data.</text>
</comment>
<keyword evidence="8 9" id="KW-0472">Membrane</keyword>
<evidence type="ECO:0000256" key="2">
    <source>
        <dbReference type="ARBA" id="ARBA00008240"/>
    </source>
</evidence>
<dbReference type="Gene3D" id="1.20.1250.20">
    <property type="entry name" value="MFS general substrate transporter like domains"/>
    <property type="match status" value="2"/>
</dbReference>
<evidence type="ECO:0000256" key="3">
    <source>
        <dbReference type="ARBA" id="ARBA00022448"/>
    </source>
</evidence>
<proteinExistence type="inferred from homology"/>
<feature type="transmembrane region" description="Helical" evidence="9">
    <location>
        <begin position="242"/>
        <end position="268"/>
    </location>
</feature>
<evidence type="ECO:0000313" key="11">
    <source>
        <dbReference type="EMBL" id="ORJ25950.1"/>
    </source>
</evidence>
<keyword evidence="7 9" id="KW-1133">Transmembrane helix</keyword>
<dbReference type="Proteomes" id="UP000192536">
    <property type="component" value="Unassembled WGS sequence"/>
</dbReference>
<dbReference type="FunFam" id="1.20.1250.20:FF:000001">
    <property type="entry name" value="Dicarboxylate MFS transporter"/>
    <property type="match status" value="1"/>
</dbReference>
<evidence type="ECO:0000256" key="9">
    <source>
        <dbReference type="SAM" id="Phobius"/>
    </source>
</evidence>
<dbReference type="RefSeq" id="WP_084912388.1">
    <property type="nucleotide sequence ID" value="NZ_MRWE01000011.1"/>
</dbReference>
<evidence type="ECO:0000256" key="5">
    <source>
        <dbReference type="ARBA" id="ARBA00022692"/>
    </source>
</evidence>
<feature type="transmembrane region" description="Helical" evidence="9">
    <location>
        <begin position="398"/>
        <end position="417"/>
    </location>
</feature>
<evidence type="ECO:0000313" key="12">
    <source>
        <dbReference type="Proteomes" id="UP000192536"/>
    </source>
</evidence>
<keyword evidence="3" id="KW-0813">Transport</keyword>
<name>A0A1X0WGR5_9GAMM</name>
<feature type="transmembrane region" description="Helical" evidence="9">
    <location>
        <begin position="154"/>
        <end position="176"/>
    </location>
</feature>
<feature type="transmembrane region" description="Helical" evidence="9">
    <location>
        <begin position="188"/>
        <end position="207"/>
    </location>
</feature>
<feature type="transmembrane region" description="Helical" evidence="9">
    <location>
        <begin position="20"/>
        <end position="47"/>
    </location>
</feature>
<feature type="transmembrane region" description="Helical" evidence="9">
    <location>
        <begin position="334"/>
        <end position="359"/>
    </location>
</feature>
<dbReference type="STRING" id="1646377.BS640_08675"/>